<organism evidence="2 3">
    <name type="scientific">Heterorhabditis bacteriophora</name>
    <name type="common">Entomopathogenic nematode worm</name>
    <dbReference type="NCBI Taxonomy" id="37862"/>
    <lineage>
        <taxon>Eukaryota</taxon>
        <taxon>Metazoa</taxon>
        <taxon>Ecdysozoa</taxon>
        <taxon>Nematoda</taxon>
        <taxon>Chromadorea</taxon>
        <taxon>Rhabditida</taxon>
        <taxon>Rhabditina</taxon>
        <taxon>Rhabditomorpha</taxon>
        <taxon>Strongyloidea</taxon>
        <taxon>Heterorhabditidae</taxon>
        <taxon>Heterorhabditis</taxon>
    </lineage>
</organism>
<sequence>MEVDESLPNIKEDVSHFFCFYVRPAPGSFEAALVAAAALPKKKENAPPKKVKEEYSDDDDIPWAQRMAKDQKNGKNNEKKKDKKRRADSYSEDEYKPEVSDDDIPCSKRVKRESSPFFSGKTGTKVDNNLDEEINAKIKKDKRRKKESEETIGSDSDYCGEPKKVKREKESKKRESSTSKKLKKEPKKEVSSPQKKKKREEEEDVWELGFIVWMIKNKLYNIIYIYIYGFSIYNSKCLKLKNLNVFSIVKIYKRN</sequence>
<evidence type="ECO:0000313" key="2">
    <source>
        <dbReference type="Proteomes" id="UP000095283"/>
    </source>
</evidence>
<proteinExistence type="predicted"/>
<reference evidence="3" key="1">
    <citation type="submission" date="2016-11" db="UniProtKB">
        <authorList>
            <consortium name="WormBaseParasite"/>
        </authorList>
    </citation>
    <scope>IDENTIFICATION</scope>
</reference>
<dbReference type="Proteomes" id="UP000095283">
    <property type="component" value="Unplaced"/>
</dbReference>
<name>A0A1I7WS20_HETBA</name>
<evidence type="ECO:0000313" key="3">
    <source>
        <dbReference type="WBParaSite" id="Hba_07999"/>
    </source>
</evidence>
<feature type="region of interest" description="Disordered" evidence="1">
    <location>
        <begin position="39"/>
        <end position="126"/>
    </location>
</feature>
<accession>A0A1I7WS20</accession>
<feature type="compositionally biased region" description="Basic and acidic residues" evidence="1">
    <location>
        <begin position="67"/>
        <end position="99"/>
    </location>
</feature>
<feature type="region of interest" description="Disordered" evidence="1">
    <location>
        <begin position="139"/>
        <end position="196"/>
    </location>
</feature>
<protein>
    <submittedName>
        <fullName evidence="3">Protein pxr1-like</fullName>
    </submittedName>
</protein>
<feature type="compositionally biased region" description="Basic and acidic residues" evidence="1">
    <location>
        <begin position="41"/>
        <end position="54"/>
    </location>
</feature>
<evidence type="ECO:0000256" key="1">
    <source>
        <dbReference type="SAM" id="MobiDB-lite"/>
    </source>
</evidence>
<dbReference type="AlphaFoldDB" id="A0A1I7WS20"/>
<keyword evidence="2" id="KW-1185">Reference proteome</keyword>
<dbReference type="WBParaSite" id="Hba_07999">
    <property type="protein sequence ID" value="Hba_07999"/>
    <property type="gene ID" value="Hba_07999"/>
</dbReference>
<feature type="compositionally biased region" description="Basic and acidic residues" evidence="1">
    <location>
        <begin position="160"/>
        <end position="178"/>
    </location>
</feature>